<evidence type="ECO:0000256" key="2">
    <source>
        <dbReference type="ARBA" id="ARBA00005170"/>
    </source>
</evidence>
<dbReference type="InterPro" id="IPR005128">
    <property type="entry name" value="Acetolactate_a_deCO2ase"/>
</dbReference>
<evidence type="ECO:0000256" key="6">
    <source>
        <dbReference type="ARBA" id="ARBA00022793"/>
    </source>
</evidence>
<organism evidence="10 11">
    <name type="scientific">Subtercola vilae</name>
    <dbReference type="NCBI Taxonomy" id="2056433"/>
    <lineage>
        <taxon>Bacteria</taxon>
        <taxon>Bacillati</taxon>
        <taxon>Actinomycetota</taxon>
        <taxon>Actinomycetes</taxon>
        <taxon>Micrococcales</taxon>
        <taxon>Microbacteriaceae</taxon>
        <taxon>Subtercola</taxon>
    </lineage>
</organism>
<protein>
    <recommendedName>
        <fullName evidence="5 9">Alpha-acetolactate decarboxylase</fullName>
        <ecNumber evidence="4 9">4.1.1.5</ecNumber>
    </recommendedName>
</protein>
<accession>A0A4T2C9T1</accession>
<comment type="catalytic activity">
    <reaction evidence="1 9">
        <text>(2S)-2-acetolactate + H(+) = (R)-acetoin + CO2</text>
        <dbReference type="Rhea" id="RHEA:21580"/>
        <dbReference type="ChEBI" id="CHEBI:15378"/>
        <dbReference type="ChEBI" id="CHEBI:15686"/>
        <dbReference type="ChEBI" id="CHEBI:16526"/>
        <dbReference type="ChEBI" id="CHEBI:58476"/>
        <dbReference type="EC" id="4.1.1.5"/>
    </reaction>
</comment>
<dbReference type="PIRSF" id="PIRSF001332">
    <property type="entry name" value="Acetolac_decarb"/>
    <property type="match status" value="1"/>
</dbReference>
<comment type="similarity">
    <text evidence="3 9">Belongs to the alpha-acetolactate decarboxylase family.</text>
</comment>
<evidence type="ECO:0000313" key="11">
    <source>
        <dbReference type="Proteomes" id="UP000306192"/>
    </source>
</evidence>
<dbReference type="PANTHER" id="PTHR35524:SF1">
    <property type="entry name" value="ALPHA-ACETOLACTATE DECARBOXYLASE"/>
    <property type="match status" value="1"/>
</dbReference>
<dbReference type="UniPathway" id="UPA00626">
    <property type="reaction ID" value="UER00678"/>
</dbReference>
<reference evidence="10 11" key="1">
    <citation type="journal article" date="2019" name="Microorganisms">
        <title>Systematic Affiliation and Genome Analysis of Subtercola vilae DB165(T) with Particular Emphasis on Cold Adaptation of an Isolate from a High-Altitude Cold Volcano Lake.</title>
        <authorList>
            <person name="Villalobos A.S."/>
            <person name="Wiese J."/>
            <person name="Imhoff J.F."/>
            <person name="Dorador C."/>
            <person name="Keller A."/>
            <person name="Hentschel U."/>
        </authorList>
    </citation>
    <scope>NUCLEOTIDE SEQUENCE [LARGE SCALE GENOMIC DNA]</scope>
    <source>
        <strain evidence="10 11">DB165</strain>
    </source>
</reference>
<dbReference type="EC" id="4.1.1.5" evidence="4 9"/>
<dbReference type="Pfam" id="PF03306">
    <property type="entry name" value="AAL_decarboxy"/>
    <property type="match status" value="1"/>
</dbReference>
<dbReference type="SUPFAM" id="SSF117856">
    <property type="entry name" value="AF0104/ALDC/Ptd012-like"/>
    <property type="match status" value="1"/>
</dbReference>
<evidence type="ECO:0000256" key="1">
    <source>
        <dbReference type="ARBA" id="ARBA00001784"/>
    </source>
</evidence>
<dbReference type="NCBIfam" id="TIGR01252">
    <property type="entry name" value="acetolac_decarb"/>
    <property type="match status" value="1"/>
</dbReference>
<evidence type="ECO:0000256" key="4">
    <source>
        <dbReference type="ARBA" id="ARBA00013204"/>
    </source>
</evidence>
<keyword evidence="11" id="KW-1185">Reference proteome</keyword>
<evidence type="ECO:0000256" key="5">
    <source>
        <dbReference type="ARBA" id="ARBA00020164"/>
    </source>
</evidence>
<dbReference type="CDD" id="cd17299">
    <property type="entry name" value="acetolactate_decarboxylase"/>
    <property type="match status" value="1"/>
</dbReference>
<dbReference type="RefSeq" id="WP_136640807.1">
    <property type="nucleotide sequence ID" value="NZ_QYRT01000004.1"/>
</dbReference>
<proteinExistence type="inferred from homology"/>
<dbReference type="PANTHER" id="PTHR35524">
    <property type="entry name" value="ALPHA-ACETOLACTATE DECARBOXYLASE"/>
    <property type="match status" value="1"/>
</dbReference>
<sequence length="240" mass="26209">MPHVRHRVFQASTMSALLDGVYDGDLSVGELLEQGDFGLGTFNALDGEMLVLDGVCWRLQADGTVSAAAPDALTPFAVITRFEAQQSIRVPAPTSRAEVVAAINAAVSSQNYLFAVKVSGRFEWVRTRTVRRQEKPYVALREAVKDEAELEFRDLDGTVAGFRTPLYERGIGVPGGHVHFIDDELKQGGHVLDFSIASGVIEICQGTDLELRLPLTGAFERADLDPGDLDAQVEETENRH</sequence>
<dbReference type="OrthoDB" id="8612680at2"/>
<evidence type="ECO:0000256" key="7">
    <source>
        <dbReference type="ARBA" id="ARBA00023061"/>
    </source>
</evidence>
<dbReference type="GO" id="GO:0045151">
    <property type="term" value="P:acetoin biosynthetic process"/>
    <property type="evidence" value="ECO:0007669"/>
    <property type="project" value="UniProtKB-UniRule"/>
</dbReference>
<evidence type="ECO:0000256" key="9">
    <source>
        <dbReference type="PIRNR" id="PIRNR001332"/>
    </source>
</evidence>
<evidence type="ECO:0000313" key="10">
    <source>
        <dbReference type="EMBL" id="TIH40171.1"/>
    </source>
</evidence>
<evidence type="ECO:0000256" key="8">
    <source>
        <dbReference type="ARBA" id="ARBA00023239"/>
    </source>
</evidence>
<dbReference type="Gene3D" id="3.30.1330.80">
    <property type="entry name" value="Hypothetical protein, similar to alpha- acetolactate decarboxylase, domain 2"/>
    <property type="match status" value="2"/>
</dbReference>
<comment type="caution">
    <text evidence="10">The sequence shown here is derived from an EMBL/GenBank/DDBJ whole genome shotgun (WGS) entry which is preliminary data.</text>
</comment>
<keyword evidence="7 9" id="KW-0005">Acetoin biosynthesis</keyword>
<name>A0A4T2C9T1_9MICO</name>
<keyword evidence="8 9" id="KW-0456">Lyase</keyword>
<dbReference type="Proteomes" id="UP000306192">
    <property type="component" value="Unassembled WGS sequence"/>
</dbReference>
<comment type="pathway">
    <text evidence="2 9">Polyol metabolism; (R,R)-butane-2,3-diol biosynthesis; (R,R)-butane-2,3-diol from pyruvate: step 2/3.</text>
</comment>
<gene>
    <name evidence="10" type="primary">budA</name>
    <name evidence="10" type="ORF">D4765_03360</name>
</gene>
<dbReference type="GO" id="GO:0047605">
    <property type="term" value="F:acetolactate decarboxylase activity"/>
    <property type="evidence" value="ECO:0007669"/>
    <property type="project" value="UniProtKB-UniRule"/>
</dbReference>
<keyword evidence="6 9" id="KW-0210">Decarboxylase</keyword>
<evidence type="ECO:0000256" key="3">
    <source>
        <dbReference type="ARBA" id="ARBA00007106"/>
    </source>
</evidence>
<dbReference type="AlphaFoldDB" id="A0A4T2C9T1"/>
<dbReference type="EMBL" id="QYRT01000004">
    <property type="protein sequence ID" value="TIH40171.1"/>
    <property type="molecule type" value="Genomic_DNA"/>
</dbReference>